<sequence>MQALAGVHVEGVCLHIKFVVLLQVWQLDSQAIAVRGRVECFTVQSDGVNLRGNRVDEGLGAGLGAVENNSGVRSESAFGRGQVESYLVRLDAQNLGAFGSFDSG</sequence>
<reference evidence="1" key="1">
    <citation type="submission" date="2020-05" db="EMBL/GenBank/DDBJ databases">
        <authorList>
            <person name="Chiriac C."/>
            <person name="Salcher M."/>
            <person name="Ghai R."/>
            <person name="Kavagutti S V."/>
        </authorList>
    </citation>
    <scope>NUCLEOTIDE SEQUENCE</scope>
</reference>
<name>A0A6J7KQS2_9ZZZZ</name>
<accession>A0A6J7KQS2</accession>
<evidence type="ECO:0000313" key="1">
    <source>
        <dbReference type="EMBL" id="CAB4957987.1"/>
    </source>
</evidence>
<dbReference type="EMBL" id="CAFBNO010000043">
    <property type="protein sequence ID" value="CAB4957987.1"/>
    <property type="molecule type" value="Genomic_DNA"/>
</dbReference>
<protein>
    <submittedName>
        <fullName evidence="1">Unannotated protein</fullName>
    </submittedName>
</protein>
<dbReference type="AlphaFoldDB" id="A0A6J7KQS2"/>
<organism evidence="1">
    <name type="scientific">freshwater metagenome</name>
    <dbReference type="NCBI Taxonomy" id="449393"/>
    <lineage>
        <taxon>unclassified sequences</taxon>
        <taxon>metagenomes</taxon>
        <taxon>ecological metagenomes</taxon>
    </lineage>
</organism>
<proteinExistence type="predicted"/>
<gene>
    <name evidence="1" type="ORF">UFOPK3837_00877</name>
</gene>